<evidence type="ECO:0000313" key="3">
    <source>
        <dbReference type="EMBL" id="EUD64121.1"/>
    </source>
</evidence>
<organism evidence="3 4">
    <name type="scientific">Plasmodium inui San Antonio 1</name>
    <dbReference type="NCBI Taxonomy" id="1237626"/>
    <lineage>
        <taxon>Eukaryota</taxon>
        <taxon>Sar</taxon>
        <taxon>Alveolata</taxon>
        <taxon>Apicomplexa</taxon>
        <taxon>Aconoidasida</taxon>
        <taxon>Haemosporida</taxon>
        <taxon>Plasmodiidae</taxon>
        <taxon>Plasmodium</taxon>
        <taxon>Plasmodium (Plasmodium)</taxon>
    </lineage>
</organism>
<name>W7AFQ4_9APIC</name>
<dbReference type="Proteomes" id="UP000030640">
    <property type="component" value="Unassembled WGS sequence"/>
</dbReference>
<dbReference type="VEuPathDB" id="PlasmoDB:C922_05502"/>
<dbReference type="GeneID" id="20040776"/>
<keyword evidence="2" id="KW-0812">Transmembrane</keyword>
<dbReference type="EMBL" id="KI965542">
    <property type="protein sequence ID" value="EUD64121.1"/>
    <property type="molecule type" value="Genomic_DNA"/>
</dbReference>
<keyword evidence="2" id="KW-0472">Membrane</keyword>
<feature type="region of interest" description="Disordered" evidence="1">
    <location>
        <begin position="70"/>
        <end position="125"/>
    </location>
</feature>
<feature type="transmembrane region" description="Helical" evidence="2">
    <location>
        <begin position="39"/>
        <end position="60"/>
    </location>
</feature>
<dbReference type="AlphaFoldDB" id="W7AFQ4"/>
<proteinExistence type="predicted"/>
<protein>
    <submittedName>
        <fullName evidence="3">Uncharacterized protein</fullName>
    </submittedName>
</protein>
<evidence type="ECO:0000256" key="1">
    <source>
        <dbReference type="SAM" id="MobiDB-lite"/>
    </source>
</evidence>
<accession>W7AFQ4</accession>
<keyword evidence="2" id="KW-1133">Transmembrane helix</keyword>
<feature type="compositionally biased region" description="Polar residues" evidence="1">
    <location>
        <begin position="114"/>
        <end position="125"/>
    </location>
</feature>
<gene>
    <name evidence="3" type="ORF">C922_05502</name>
</gene>
<evidence type="ECO:0000256" key="2">
    <source>
        <dbReference type="SAM" id="Phobius"/>
    </source>
</evidence>
<sequence>MPQDVEQRLTEELDKLLETTEQNQTGQDTVTPGTSLQGIIQGIAGVGALGGFIPFAWYIWRRIFRTPRAPQPQRYGISYTGSMQEGSSGARPNHDEEIVKPGPGSNKRTKGRPPTTTELSKTLHA</sequence>
<keyword evidence="4" id="KW-1185">Reference proteome</keyword>
<dbReference type="RefSeq" id="XP_008819295.1">
    <property type="nucleotide sequence ID" value="XM_008821073.1"/>
</dbReference>
<reference evidence="3 4" key="1">
    <citation type="submission" date="2013-02" db="EMBL/GenBank/DDBJ databases">
        <title>The Genome Sequence of Plasmodium inui San Antonio 1.</title>
        <authorList>
            <consortium name="The Broad Institute Genome Sequencing Platform"/>
            <consortium name="The Broad Institute Genome Sequencing Center for Infectious Disease"/>
            <person name="Neafsey D."/>
            <person name="Cheeseman I."/>
            <person name="Volkman S."/>
            <person name="Adams J."/>
            <person name="Walker B."/>
            <person name="Young S.K."/>
            <person name="Zeng Q."/>
            <person name="Gargeya S."/>
            <person name="Fitzgerald M."/>
            <person name="Haas B."/>
            <person name="Abouelleil A."/>
            <person name="Alvarado L."/>
            <person name="Arachchi H.M."/>
            <person name="Berlin A.M."/>
            <person name="Chapman S.B."/>
            <person name="Dewar J."/>
            <person name="Goldberg J."/>
            <person name="Griggs A."/>
            <person name="Gujja S."/>
            <person name="Hansen M."/>
            <person name="Howarth C."/>
            <person name="Imamovic A."/>
            <person name="Larimer J."/>
            <person name="McCowan C."/>
            <person name="Murphy C."/>
            <person name="Neiman D."/>
            <person name="Pearson M."/>
            <person name="Priest M."/>
            <person name="Roberts A."/>
            <person name="Saif S."/>
            <person name="Shea T."/>
            <person name="Sisk P."/>
            <person name="Sykes S."/>
            <person name="Wortman J."/>
            <person name="Nusbaum C."/>
            <person name="Birren B."/>
        </authorList>
    </citation>
    <scope>NUCLEOTIDE SEQUENCE [LARGE SCALE GENOMIC DNA]</scope>
    <source>
        <strain evidence="3 4">San Antonio 1</strain>
    </source>
</reference>
<evidence type="ECO:0000313" key="4">
    <source>
        <dbReference type="Proteomes" id="UP000030640"/>
    </source>
</evidence>